<name>A0A232LLZ8_9EURO</name>
<reference evidence="1 2" key="1">
    <citation type="journal article" date="2015" name="Environ. Microbiol.">
        <title>Metagenome sequence of Elaphomyces granulatus from sporocarp tissue reveals Ascomycota ectomycorrhizal fingerprints of genome expansion and a Proteobacteria-rich microbiome.</title>
        <authorList>
            <person name="Quandt C.A."/>
            <person name="Kohler A."/>
            <person name="Hesse C.N."/>
            <person name="Sharpton T.J."/>
            <person name="Martin F."/>
            <person name="Spatafora J.W."/>
        </authorList>
    </citation>
    <scope>NUCLEOTIDE SEQUENCE [LARGE SCALE GENOMIC DNA]</scope>
    <source>
        <strain evidence="1 2">OSC145934</strain>
    </source>
</reference>
<organism evidence="1 2">
    <name type="scientific">Elaphomyces granulatus</name>
    <dbReference type="NCBI Taxonomy" id="519963"/>
    <lineage>
        <taxon>Eukaryota</taxon>
        <taxon>Fungi</taxon>
        <taxon>Dikarya</taxon>
        <taxon>Ascomycota</taxon>
        <taxon>Pezizomycotina</taxon>
        <taxon>Eurotiomycetes</taxon>
        <taxon>Eurotiomycetidae</taxon>
        <taxon>Eurotiales</taxon>
        <taxon>Elaphomycetaceae</taxon>
        <taxon>Elaphomyces</taxon>
    </lineage>
</organism>
<gene>
    <name evidence="1" type="ORF">Egran_07051</name>
</gene>
<dbReference type="Proteomes" id="UP000243515">
    <property type="component" value="Unassembled WGS sequence"/>
</dbReference>
<proteinExistence type="predicted"/>
<dbReference type="AlphaFoldDB" id="A0A232LLZ8"/>
<accession>A0A232LLZ8</accession>
<dbReference type="EMBL" id="NPHW01007452">
    <property type="protein sequence ID" value="OXV05181.1"/>
    <property type="molecule type" value="Genomic_DNA"/>
</dbReference>
<evidence type="ECO:0000313" key="1">
    <source>
        <dbReference type="EMBL" id="OXV05181.1"/>
    </source>
</evidence>
<evidence type="ECO:0000313" key="2">
    <source>
        <dbReference type="Proteomes" id="UP000243515"/>
    </source>
</evidence>
<feature type="non-terminal residue" evidence="1">
    <location>
        <position position="72"/>
    </location>
</feature>
<protein>
    <submittedName>
        <fullName evidence="1">Uncharacterized protein</fullName>
    </submittedName>
</protein>
<keyword evidence="2" id="KW-1185">Reference proteome</keyword>
<sequence length="72" mass="8362">MMTGSVFPNTLKMTLMPIFRDLTHLKSRYGATEFIGMLSGRRCHKTWARSLKLFLKKQAILSVIYLRIIQVC</sequence>
<comment type="caution">
    <text evidence="1">The sequence shown here is derived from an EMBL/GenBank/DDBJ whole genome shotgun (WGS) entry which is preliminary data.</text>
</comment>